<gene>
    <name evidence="6" type="ORF">EV356DRAFT_511970</name>
</gene>
<keyword evidence="1" id="KW-0596">Phosphopantetheine</keyword>
<evidence type="ECO:0000256" key="2">
    <source>
        <dbReference type="ARBA" id="ARBA00022553"/>
    </source>
</evidence>
<evidence type="ECO:0000259" key="5">
    <source>
        <dbReference type="Pfam" id="PF07993"/>
    </source>
</evidence>
<dbReference type="InterPro" id="IPR036291">
    <property type="entry name" value="NAD(P)-bd_dom_sf"/>
</dbReference>
<dbReference type="OrthoDB" id="429813at2759"/>
<reference evidence="6" key="1">
    <citation type="journal article" date="2020" name="Stud. Mycol.">
        <title>101 Dothideomycetes genomes: a test case for predicting lifestyles and emergence of pathogens.</title>
        <authorList>
            <person name="Haridas S."/>
            <person name="Albert R."/>
            <person name="Binder M."/>
            <person name="Bloem J."/>
            <person name="Labutti K."/>
            <person name="Salamov A."/>
            <person name="Andreopoulos B."/>
            <person name="Baker S."/>
            <person name="Barry K."/>
            <person name="Bills G."/>
            <person name="Bluhm B."/>
            <person name="Cannon C."/>
            <person name="Castanera R."/>
            <person name="Culley D."/>
            <person name="Daum C."/>
            <person name="Ezra D."/>
            <person name="Gonzalez J."/>
            <person name="Henrissat B."/>
            <person name="Kuo A."/>
            <person name="Liang C."/>
            <person name="Lipzen A."/>
            <person name="Lutzoni F."/>
            <person name="Magnuson J."/>
            <person name="Mondo S."/>
            <person name="Nolan M."/>
            <person name="Ohm R."/>
            <person name="Pangilinan J."/>
            <person name="Park H.-J."/>
            <person name="Ramirez L."/>
            <person name="Alfaro M."/>
            <person name="Sun H."/>
            <person name="Tritt A."/>
            <person name="Yoshinaga Y."/>
            <person name="Zwiers L.-H."/>
            <person name="Turgeon B."/>
            <person name="Goodwin S."/>
            <person name="Spatafora J."/>
            <person name="Crous P."/>
            <person name="Grigoriev I."/>
        </authorList>
    </citation>
    <scope>NUCLEOTIDE SEQUENCE</scope>
    <source>
        <strain evidence="6">Tuck. ex Michener</strain>
    </source>
</reference>
<dbReference type="EMBL" id="ML991781">
    <property type="protein sequence ID" value="KAF2237267.1"/>
    <property type="molecule type" value="Genomic_DNA"/>
</dbReference>
<accession>A0A6A6HGU3</accession>
<organism evidence="6 7">
    <name type="scientific">Viridothelium virens</name>
    <name type="common">Speckled blister lichen</name>
    <name type="synonym">Trypethelium virens</name>
    <dbReference type="NCBI Taxonomy" id="1048519"/>
    <lineage>
        <taxon>Eukaryota</taxon>
        <taxon>Fungi</taxon>
        <taxon>Dikarya</taxon>
        <taxon>Ascomycota</taxon>
        <taxon>Pezizomycotina</taxon>
        <taxon>Dothideomycetes</taxon>
        <taxon>Dothideomycetes incertae sedis</taxon>
        <taxon>Trypetheliales</taxon>
        <taxon>Trypetheliaceae</taxon>
        <taxon>Viridothelium</taxon>
    </lineage>
</organism>
<name>A0A6A6HGU3_VIRVR</name>
<evidence type="ECO:0000256" key="3">
    <source>
        <dbReference type="SAM" id="MobiDB-lite"/>
    </source>
</evidence>
<dbReference type="InterPro" id="IPR020845">
    <property type="entry name" value="AMP-binding_CS"/>
</dbReference>
<feature type="compositionally biased region" description="Polar residues" evidence="3">
    <location>
        <begin position="940"/>
        <end position="952"/>
    </location>
</feature>
<keyword evidence="7" id="KW-1185">Reference proteome</keyword>
<dbReference type="PROSITE" id="PS00455">
    <property type="entry name" value="AMP_BINDING"/>
    <property type="match status" value="1"/>
</dbReference>
<dbReference type="Proteomes" id="UP000800092">
    <property type="component" value="Unassembled WGS sequence"/>
</dbReference>
<sequence>MDNYTSEPFGRRLMPKLLDAIAHRDPHRTFTSIANSGKLEDGFTDITFSQLAKAVDYLAHQFKSFFGTSSHGSDTLTYLGVIDIRKSFQSLADKCQKVFLPSPRNPAAINISLMDQIQSTKLVHSEEVLATIHGICDKKSGLKCLQLETVDELLEHRADRFEWAPSFEQAKDDPILVLHSSGSTGYPKPIISTHRSFTVIDNDHKFPGVAGRINNDFSLWDFKVENARMYDAFPPFHLAGFAAKVMVPLYFNVSNVFGPSLRPPSGALTIEIIQTLDVIGAYLPPVIVEQIFREPNGLSVLKRLHVLCYAGGPLSPDVGDELAKSITICQFYGSAEVGQVRQLVPEQEDWSYLEFNPHNSLEFQPGDDDAFELVVFADETTKDFCALDHNVPGVNEWRTKDLFKPHPTKTGLWKFHGRKDDIIVLSSGEKLNPVPMEMILNGQDSVTGAILIGKGRHRPTLMVEPKLADEDPGTFIEGIWSAIEKGNALFPSFGRVLHSHVIIAKPDKPFVRAGKGTVVRRLTEVAYADEIEAHYATSGVVPSQISGTELELTATPYSKEPVMRSVRVLLQRVAPGIHFSDQENFYVTGLDSLQSTEVASLLRVELGKQRPKADLSWLSVDILYIHPSVESLSDALLKFLNKGKLPERRRDRVTEMRSVLDGYTKSLPTHEAPRKIMSKSKNLTIVLTGSTGSFGKILLKRMLKSPAISDVICLNRSTDAEQKWQAYCAVCNENLNEAGKQVRFITASFGKPKLGLSDQDFQSLAESVDVILHNAWKVDFNQSLSSFTDNLRSVRTLIDLSYEGKTRPRIVFISSISSCGPWGPAHTVEGLQVPETPITDLNASITDMGYGESKQVAENMLHAAALRSGVPITVIRAGQIAAPSLPSKGGWPGQELIPGIVQTLKSLRMVPSDYHEVDWVPIDHLASIVLELSSFLISTHPESNASPTSTSLILGRLHG</sequence>
<evidence type="ECO:0000256" key="1">
    <source>
        <dbReference type="ARBA" id="ARBA00022450"/>
    </source>
</evidence>
<dbReference type="InterPro" id="IPR013120">
    <property type="entry name" value="FAR_NAD-bd"/>
</dbReference>
<dbReference type="InterPro" id="IPR042099">
    <property type="entry name" value="ANL_N_sf"/>
</dbReference>
<dbReference type="Pfam" id="PF07993">
    <property type="entry name" value="NAD_binding_4"/>
    <property type="match status" value="1"/>
</dbReference>
<dbReference type="Pfam" id="PF00501">
    <property type="entry name" value="AMP-binding"/>
    <property type="match status" value="1"/>
</dbReference>
<feature type="region of interest" description="Disordered" evidence="3">
    <location>
        <begin position="940"/>
        <end position="959"/>
    </location>
</feature>
<evidence type="ECO:0000313" key="7">
    <source>
        <dbReference type="Proteomes" id="UP000800092"/>
    </source>
</evidence>
<dbReference type="Gene3D" id="3.40.50.720">
    <property type="entry name" value="NAD(P)-binding Rossmann-like Domain"/>
    <property type="match status" value="1"/>
</dbReference>
<dbReference type="SUPFAM" id="SSF51735">
    <property type="entry name" value="NAD(P)-binding Rossmann-fold domains"/>
    <property type="match status" value="1"/>
</dbReference>
<feature type="domain" description="AMP-dependent synthetase/ligase" evidence="4">
    <location>
        <begin position="144"/>
        <end position="350"/>
    </location>
</feature>
<evidence type="ECO:0000259" key="4">
    <source>
        <dbReference type="Pfam" id="PF00501"/>
    </source>
</evidence>
<dbReference type="PANTHER" id="PTHR43439">
    <property type="entry name" value="PHENYLACETATE-COENZYME A LIGASE"/>
    <property type="match status" value="1"/>
</dbReference>
<dbReference type="SUPFAM" id="SSF56801">
    <property type="entry name" value="Acetyl-CoA synthetase-like"/>
    <property type="match status" value="1"/>
</dbReference>
<feature type="domain" description="Thioester reductase (TE)" evidence="5">
    <location>
        <begin position="687"/>
        <end position="928"/>
    </location>
</feature>
<dbReference type="AlphaFoldDB" id="A0A6A6HGU3"/>
<dbReference type="PANTHER" id="PTHR43439:SF2">
    <property type="entry name" value="ENZYME, PUTATIVE (JCVI)-RELATED"/>
    <property type="match status" value="1"/>
</dbReference>
<evidence type="ECO:0000313" key="6">
    <source>
        <dbReference type="EMBL" id="KAF2237267.1"/>
    </source>
</evidence>
<dbReference type="InterPro" id="IPR051414">
    <property type="entry name" value="Adenylate-forming_Reductase"/>
</dbReference>
<protein>
    <submittedName>
        <fullName evidence="6">Putative NRPS-like enzyme</fullName>
    </submittedName>
</protein>
<dbReference type="Pfam" id="PF23562">
    <property type="entry name" value="AMP-binding_C_3"/>
    <property type="match status" value="1"/>
</dbReference>
<keyword evidence="2" id="KW-0597">Phosphoprotein</keyword>
<dbReference type="Gene3D" id="3.40.50.12780">
    <property type="entry name" value="N-terminal domain of ligase-like"/>
    <property type="match status" value="1"/>
</dbReference>
<proteinExistence type="predicted"/>
<dbReference type="InterPro" id="IPR000873">
    <property type="entry name" value="AMP-dep_synth/lig_dom"/>
</dbReference>